<dbReference type="eggNOG" id="COG0745">
    <property type="taxonomic scope" value="Bacteria"/>
</dbReference>
<evidence type="ECO:0000256" key="2">
    <source>
        <dbReference type="PROSITE-ProRule" id="PRU00169"/>
    </source>
</evidence>
<dbReference type="KEGG" id="ipa:Isop_2350"/>
<dbReference type="InterPro" id="IPR050595">
    <property type="entry name" value="Bact_response_regulator"/>
</dbReference>
<dbReference type="InterPro" id="IPR011006">
    <property type="entry name" value="CheY-like_superfamily"/>
</dbReference>
<dbReference type="PANTHER" id="PTHR44591">
    <property type="entry name" value="STRESS RESPONSE REGULATOR PROTEIN 1"/>
    <property type="match status" value="1"/>
</dbReference>
<dbReference type="EMBL" id="CP002353">
    <property type="protein sequence ID" value="ADV62927.1"/>
    <property type="molecule type" value="Genomic_DNA"/>
</dbReference>
<reference evidence="4 5" key="2">
    <citation type="journal article" date="2011" name="Stand. Genomic Sci.">
        <title>Complete genome sequence of Isosphaera pallida type strain (IS1B).</title>
        <authorList>
            <consortium name="US DOE Joint Genome Institute (JGI-PGF)"/>
            <person name="Goker M."/>
            <person name="Cleland D."/>
            <person name="Saunders E."/>
            <person name="Lapidus A."/>
            <person name="Nolan M."/>
            <person name="Lucas S."/>
            <person name="Hammon N."/>
            <person name="Deshpande S."/>
            <person name="Cheng J.F."/>
            <person name="Tapia R."/>
            <person name="Han C."/>
            <person name="Goodwin L."/>
            <person name="Pitluck S."/>
            <person name="Liolios K."/>
            <person name="Pagani I."/>
            <person name="Ivanova N."/>
            <person name="Mavromatis K."/>
            <person name="Pati A."/>
            <person name="Chen A."/>
            <person name="Palaniappan K."/>
            <person name="Land M."/>
            <person name="Hauser L."/>
            <person name="Chang Y.J."/>
            <person name="Jeffries C.D."/>
            <person name="Detter J.C."/>
            <person name="Beck B."/>
            <person name="Woyke T."/>
            <person name="Bristow J."/>
            <person name="Eisen J.A."/>
            <person name="Markowitz V."/>
            <person name="Hugenholtz P."/>
            <person name="Kyrpides N.C."/>
            <person name="Klenk H.P."/>
        </authorList>
    </citation>
    <scope>NUCLEOTIDE SEQUENCE [LARGE SCALE GENOMIC DNA]</scope>
    <source>
        <strain evidence="5">ATCC 43644 / DSM 9630 / IS1B</strain>
    </source>
</reference>
<evidence type="ECO:0000256" key="1">
    <source>
        <dbReference type="ARBA" id="ARBA00022553"/>
    </source>
</evidence>
<feature type="domain" description="Response regulatory" evidence="3">
    <location>
        <begin position="14"/>
        <end position="132"/>
    </location>
</feature>
<sequence>MTDLDTAVLPGKRRVLIADDLPDLWPIYRHHLNGLWVEAEFVADGLSAVRTALEKPFDLVLMDLVMPGLNGTEAADQLRRQGFTKPIVAVTAFGDLLVTETGIRDATTDGFAAVILKPIAGDQLRAVVSKLLPSTTWPPEMLEPSSTETLAHRRTLLTYLVDLPDSSNIIADAFARHVAEPVRAMSRQVAGLAETFGMEDLAREAAILGRVVGHGQWDKAHFHLQSLRSLAQSELAQLR</sequence>
<gene>
    <name evidence="4" type="ordered locus">Isop_2350</name>
</gene>
<dbReference type="STRING" id="575540.Isop_2350"/>
<accession>E8R6L6</accession>
<dbReference type="InParanoid" id="E8R6L6"/>
<evidence type="ECO:0000313" key="5">
    <source>
        <dbReference type="Proteomes" id="UP000008631"/>
    </source>
</evidence>
<keyword evidence="1 2" id="KW-0597">Phosphoprotein</keyword>
<dbReference type="SMART" id="SM00448">
    <property type="entry name" value="REC"/>
    <property type="match status" value="1"/>
</dbReference>
<dbReference type="Proteomes" id="UP000008631">
    <property type="component" value="Chromosome"/>
</dbReference>
<organism evidence="4 5">
    <name type="scientific">Isosphaera pallida (strain ATCC 43644 / DSM 9630 / IS1B)</name>
    <dbReference type="NCBI Taxonomy" id="575540"/>
    <lineage>
        <taxon>Bacteria</taxon>
        <taxon>Pseudomonadati</taxon>
        <taxon>Planctomycetota</taxon>
        <taxon>Planctomycetia</taxon>
        <taxon>Isosphaerales</taxon>
        <taxon>Isosphaeraceae</taxon>
        <taxon>Isosphaera</taxon>
    </lineage>
</organism>
<dbReference type="Pfam" id="PF00072">
    <property type="entry name" value="Response_reg"/>
    <property type="match status" value="1"/>
</dbReference>
<dbReference type="PANTHER" id="PTHR44591:SF23">
    <property type="entry name" value="CHEY SUBFAMILY"/>
    <property type="match status" value="1"/>
</dbReference>
<evidence type="ECO:0000313" key="4">
    <source>
        <dbReference type="EMBL" id="ADV62927.1"/>
    </source>
</evidence>
<dbReference type="Gene3D" id="3.40.50.2300">
    <property type="match status" value="1"/>
</dbReference>
<evidence type="ECO:0000259" key="3">
    <source>
        <dbReference type="PROSITE" id="PS50110"/>
    </source>
</evidence>
<keyword evidence="5" id="KW-1185">Reference proteome</keyword>
<name>E8R6L6_ISOPI</name>
<dbReference type="CDD" id="cd17546">
    <property type="entry name" value="REC_hyHK_CKI1_RcsC-like"/>
    <property type="match status" value="1"/>
</dbReference>
<feature type="modified residue" description="4-aspartylphosphate" evidence="2">
    <location>
        <position position="63"/>
    </location>
</feature>
<dbReference type="InterPro" id="IPR001789">
    <property type="entry name" value="Sig_transdc_resp-reg_receiver"/>
</dbReference>
<reference key="1">
    <citation type="submission" date="2010-11" db="EMBL/GenBank/DDBJ databases">
        <title>The complete sequence of chromosome of Isophaera pallida ATCC 43644.</title>
        <authorList>
            <consortium name="US DOE Joint Genome Institute (JGI-PGF)"/>
            <person name="Lucas S."/>
            <person name="Copeland A."/>
            <person name="Lapidus A."/>
            <person name="Bruce D."/>
            <person name="Goodwin L."/>
            <person name="Pitluck S."/>
            <person name="Kyrpides N."/>
            <person name="Mavromatis K."/>
            <person name="Pagani I."/>
            <person name="Ivanova N."/>
            <person name="Saunders E."/>
            <person name="Brettin T."/>
            <person name="Detter J.C."/>
            <person name="Han C."/>
            <person name="Tapia R."/>
            <person name="Land M."/>
            <person name="Hauser L."/>
            <person name="Markowitz V."/>
            <person name="Cheng J.-F."/>
            <person name="Hugenholtz P."/>
            <person name="Woyke T."/>
            <person name="Wu D."/>
            <person name="Eisen J.A."/>
        </authorList>
    </citation>
    <scope>NUCLEOTIDE SEQUENCE</scope>
    <source>
        <strain>ATCC 43644</strain>
    </source>
</reference>
<proteinExistence type="predicted"/>
<dbReference type="PROSITE" id="PS50110">
    <property type="entry name" value="RESPONSE_REGULATORY"/>
    <property type="match status" value="1"/>
</dbReference>
<dbReference type="AlphaFoldDB" id="E8R6L6"/>
<protein>
    <submittedName>
        <fullName evidence="4">Response regulator receiver protein</fullName>
    </submittedName>
</protein>
<dbReference type="HOGENOM" id="CLU_1164635_0_0_0"/>
<dbReference type="RefSeq" id="WP_013565215.1">
    <property type="nucleotide sequence ID" value="NC_014962.1"/>
</dbReference>
<dbReference type="SUPFAM" id="SSF52172">
    <property type="entry name" value="CheY-like"/>
    <property type="match status" value="1"/>
</dbReference>
<dbReference type="GO" id="GO:0000160">
    <property type="term" value="P:phosphorelay signal transduction system"/>
    <property type="evidence" value="ECO:0007669"/>
    <property type="project" value="InterPro"/>
</dbReference>